<dbReference type="eggNOG" id="ENOG502TA5S">
    <property type="taxonomic scope" value="Eukaryota"/>
</dbReference>
<dbReference type="VEuPathDB" id="FungiDB:HMPREF1544_00520"/>
<evidence type="ECO:0000256" key="1">
    <source>
        <dbReference type="SAM" id="Phobius"/>
    </source>
</evidence>
<keyword evidence="1" id="KW-0812">Transmembrane</keyword>
<feature type="transmembrane region" description="Helical" evidence="1">
    <location>
        <begin position="54"/>
        <end position="75"/>
    </location>
</feature>
<dbReference type="AlphaFoldDB" id="S2JVP4"/>
<keyword evidence="3" id="KW-1185">Reference proteome</keyword>
<evidence type="ECO:0000313" key="3">
    <source>
        <dbReference type="Proteomes" id="UP000014254"/>
    </source>
</evidence>
<dbReference type="EMBL" id="KE123899">
    <property type="protein sequence ID" value="EPB92507.1"/>
    <property type="molecule type" value="Genomic_DNA"/>
</dbReference>
<sequence length="325" mass="35565">MTPEFTVFANTVLLKSFGKDIRNIAIAVAEKCTAYDGECVGGISSTRMLEKGKYACVTILLLSTLLTIYIGGILLKSWFILRTGKDAPEFGNGPPGSRIVPVLGIEMEGKVHGLRYAIEPGTKGSPLVTFTGHIYEGRQTCSCLVLEPCDGTNNILMDQAHTAVISEQRPDVKPQQLLLIHLKSGDHIFVETCLAYPDGRIVQVQLCQNDRFKLNRHACVNMSKNLLATVLKVSECVNGISAINTQQAGLRCVLYTYGCEKIQSWVCGLFPPENVCFQGRRSLGHCLALLREGGILIQGWSDQSNATATDEELPTLSYSVMVYDT</sequence>
<reference evidence="3" key="1">
    <citation type="submission" date="2013-05" db="EMBL/GenBank/DDBJ databases">
        <title>The Genome sequence of Mucor circinelloides f. circinelloides 1006PhL.</title>
        <authorList>
            <consortium name="The Broad Institute Genomics Platform"/>
            <person name="Cuomo C."/>
            <person name="Earl A."/>
            <person name="Findley K."/>
            <person name="Lee S.C."/>
            <person name="Walker B."/>
            <person name="Young S."/>
            <person name="Zeng Q."/>
            <person name="Gargeya S."/>
            <person name="Fitzgerald M."/>
            <person name="Haas B."/>
            <person name="Abouelleil A."/>
            <person name="Allen A.W."/>
            <person name="Alvarado L."/>
            <person name="Arachchi H.M."/>
            <person name="Berlin A.M."/>
            <person name="Chapman S.B."/>
            <person name="Gainer-Dewar J."/>
            <person name="Goldberg J."/>
            <person name="Griggs A."/>
            <person name="Gujja S."/>
            <person name="Hansen M."/>
            <person name="Howarth C."/>
            <person name="Imamovic A."/>
            <person name="Ireland A."/>
            <person name="Larimer J."/>
            <person name="McCowan C."/>
            <person name="Murphy C."/>
            <person name="Pearson M."/>
            <person name="Poon T.W."/>
            <person name="Priest M."/>
            <person name="Roberts A."/>
            <person name="Saif S."/>
            <person name="Shea T."/>
            <person name="Sisk P."/>
            <person name="Sykes S."/>
            <person name="Wortman J."/>
            <person name="Nusbaum C."/>
            <person name="Birren B."/>
        </authorList>
    </citation>
    <scope>NUCLEOTIDE SEQUENCE [LARGE SCALE GENOMIC DNA]</scope>
    <source>
        <strain evidence="3">1006PhL</strain>
    </source>
</reference>
<name>S2JVP4_MUCC1</name>
<dbReference type="Proteomes" id="UP000014254">
    <property type="component" value="Unassembled WGS sequence"/>
</dbReference>
<dbReference type="InParanoid" id="S2JVP4"/>
<accession>S2JVP4</accession>
<keyword evidence="1" id="KW-0472">Membrane</keyword>
<evidence type="ECO:0000313" key="2">
    <source>
        <dbReference type="EMBL" id="EPB92507.1"/>
    </source>
</evidence>
<dbReference type="OrthoDB" id="2282676at2759"/>
<gene>
    <name evidence="2" type="ORF">HMPREF1544_00520</name>
</gene>
<protein>
    <submittedName>
        <fullName evidence="2">Uncharacterized protein</fullName>
    </submittedName>
</protein>
<proteinExistence type="predicted"/>
<keyword evidence="1" id="KW-1133">Transmembrane helix</keyword>
<organism evidence="2 3">
    <name type="scientific">Mucor circinelloides f. circinelloides (strain 1006PhL)</name>
    <name type="common">Mucormycosis agent</name>
    <name type="synonym">Calyptromyces circinelloides</name>
    <dbReference type="NCBI Taxonomy" id="1220926"/>
    <lineage>
        <taxon>Eukaryota</taxon>
        <taxon>Fungi</taxon>
        <taxon>Fungi incertae sedis</taxon>
        <taxon>Mucoromycota</taxon>
        <taxon>Mucoromycotina</taxon>
        <taxon>Mucoromycetes</taxon>
        <taxon>Mucorales</taxon>
        <taxon>Mucorineae</taxon>
        <taxon>Mucoraceae</taxon>
        <taxon>Mucor</taxon>
    </lineage>
</organism>